<sequence length="429" mass="44341">MRLVGRTLVEKVIAKAAGLPALRAGHLVTAKVDLAFAHDSSGPRRWRPLLEELGVGLWDPAKVAIVSDHYVPAVDAESAAILKTTRDFARDYGVSNFFDMVGICHLVLPEHGLIRPGAFIAGGDSHTPTAGAFGAYAAGYGATDMAAIAATGETWLAVPETIRVEWTGAFQPGVTAKDVMLFLCRELGMDNAFKAVEFAGPLVEAMPMAERMVLANMAAELGAETGVVAPDAVTFAYLAARGAPVEDEAGALALHSDADAIYATVHRFDAADLVPQIAAPHSPANTRDATEFGEVRIDQAYIGACVGAKIEDLRMAADVLKGRRVAPGVRLLVAPGSARTAELAAREGVMETLLAAGAVLMPSGCGACAGMGAGILAEGETCISSTNRNFQGRMGHAGANVYLGSPYAVAAAAAAGHIVDPRPFLTGAA</sequence>
<evidence type="ECO:0000256" key="1">
    <source>
        <dbReference type="ARBA" id="ARBA00011271"/>
    </source>
</evidence>
<dbReference type="InterPro" id="IPR011826">
    <property type="entry name" value="HAcnase/IPMdehydase_lsu_prok"/>
</dbReference>
<dbReference type="GO" id="GO:0051539">
    <property type="term" value="F:4 iron, 4 sulfur cluster binding"/>
    <property type="evidence" value="ECO:0007669"/>
    <property type="project" value="UniProtKB-KW"/>
</dbReference>
<dbReference type="PANTHER" id="PTHR43822:SF21">
    <property type="entry name" value="3-ISOPROPYLMALATE DEHYDRATASE LARGE SUBUNIT 1"/>
    <property type="match status" value="1"/>
</dbReference>
<accession>A0A2N5DKH5</accession>
<dbReference type="GO" id="GO:0009098">
    <property type="term" value="P:L-leucine biosynthetic process"/>
    <property type="evidence" value="ECO:0007669"/>
    <property type="project" value="InterPro"/>
</dbReference>
<evidence type="ECO:0000259" key="7">
    <source>
        <dbReference type="Pfam" id="PF00330"/>
    </source>
</evidence>
<dbReference type="SUPFAM" id="SSF53732">
    <property type="entry name" value="Aconitase iron-sulfur domain"/>
    <property type="match status" value="1"/>
</dbReference>
<dbReference type="InterPro" id="IPR006251">
    <property type="entry name" value="Homoacnase/IPMdehydase_lsu"/>
</dbReference>
<dbReference type="InterPro" id="IPR050067">
    <property type="entry name" value="IPM_dehydratase_rel_enz"/>
</dbReference>
<dbReference type="PRINTS" id="PR00415">
    <property type="entry name" value="ACONITASE"/>
</dbReference>
<keyword evidence="2" id="KW-0004">4Fe-4S</keyword>
<dbReference type="EMBL" id="PJRS01000018">
    <property type="protein sequence ID" value="PLR26569.1"/>
    <property type="molecule type" value="Genomic_DNA"/>
</dbReference>
<feature type="domain" description="Aconitase/3-isopropylmalate dehydratase large subunit alpha/beta/alpha" evidence="7">
    <location>
        <begin position="79"/>
        <end position="286"/>
    </location>
</feature>
<dbReference type="PANTHER" id="PTHR43822">
    <property type="entry name" value="HOMOACONITASE, MITOCHONDRIAL-RELATED"/>
    <property type="match status" value="1"/>
</dbReference>
<evidence type="ECO:0000256" key="6">
    <source>
        <dbReference type="ARBA" id="ARBA00023239"/>
    </source>
</evidence>
<reference evidence="8 9" key="1">
    <citation type="submission" date="2017-12" db="EMBL/GenBank/DDBJ databases">
        <title>The genome sequence of Caulobacter sp. 410.</title>
        <authorList>
            <person name="Gao J."/>
            <person name="Mao X."/>
            <person name="Sun J."/>
        </authorList>
    </citation>
    <scope>NUCLEOTIDE SEQUENCE [LARGE SCALE GENOMIC DNA]</scope>
    <source>
        <strain evidence="8 9">410</strain>
    </source>
</reference>
<comment type="subunit">
    <text evidence="1">Heterodimer of LeuC and LeuD.</text>
</comment>
<dbReference type="OrthoDB" id="9802769at2"/>
<evidence type="ECO:0000256" key="3">
    <source>
        <dbReference type="ARBA" id="ARBA00022723"/>
    </source>
</evidence>
<proteinExistence type="predicted"/>
<dbReference type="GO" id="GO:0003861">
    <property type="term" value="F:3-isopropylmalate dehydratase activity"/>
    <property type="evidence" value="ECO:0007669"/>
    <property type="project" value="InterPro"/>
</dbReference>
<evidence type="ECO:0000256" key="4">
    <source>
        <dbReference type="ARBA" id="ARBA00023004"/>
    </source>
</evidence>
<dbReference type="NCBIfam" id="TIGR02086">
    <property type="entry name" value="IPMI_arch"/>
    <property type="match status" value="1"/>
</dbReference>
<dbReference type="NCBIfam" id="TIGR01343">
    <property type="entry name" value="hacA_fam"/>
    <property type="match status" value="1"/>
</dbReference>
<dbReference type="Proteomes" id="UP000234479">
    <property type="component" value="Unassembled WGS sequence"/>
</dbReference>
<evidence type="ECO:0000313" key="9">
    <source>
        <dbReference type="Proteomes" id="UP000234479"/>
    </source>
</evidence>
<keyword evidence="9" id="KW-1185">Reference proteome</keyword>
<keyword evidence="3" id="KW-0479">Metal-binding</keyword>
<gene>
    <name evidence="8" type="ORF">SGCZBJ_09525</name>
</gene>
<protein>
    <submittedName>
        <fullName evidence="8">3-isopropylmalate dehydratase</fullName>
    </submittedName>
</protein>
<dbReference type="Gene3D" id="3.30.499.10">
    <property type="entry name" value="Aconitase, domain 3"/>
    <property type="match status" value="2"/>
</dbReference>
<evidence type="ECO:0000256" key="2">
    <source>
        <dbReference type="ARBA" id="ARBA00022485"/>
    </source>
</evidence>
<dbReference type="InterPro" id="IPR001030">
    <property type="entry name" value="Acoase/IPM_deHydtase_lsu_aba"/>
</dbReference>
<keyword evidence="6" id="KW-0456">Lyase</keyword>
<feature type="domain" description="Aconitase/3-isopropylmalate dehydratase large subunit alpha/beta/alpha" evidence="7">
    <location>
        <begin position="289"/>
        <end position="416"/>
    </location>
</feature>
<dbReference type="InterPro" id="IPR015931">
    <property type="entry name" value="Acnase/IPM_dHydase_lsu_aba_1/3"/>
</dbReference>
<evidence type="ECO:0000256" key="5">
    <source>
        <dbReference type="ARBA" id="ARBA00023014"/>
    </source>
</evidence>
<dbReference type="AlphaFoldDB" id="A0A2N5DKH5"/>
<keyword evidence="4" id="KW-0408">Iron</keyword>
<keyword evidence="5" id="KW-0411">Iron-sulfur</keyword>
<dbReference type="InterPro" id="IPR036008">
    <property type="entry name" value="Aconitase_4Fe-4S_dom"/>
</dbReference>
<dbReference type="GO" id="GO:0046872">
    <property type="term" value="F:metal ion binding"/>
    <property type="evidence" value="ECO:0007669"/>
    <property type="project" value="UniProtKB-KW"/>
</dbReference>
<comment type="caution">
    <text evidence="8">The sequence shown here is derived from an EMBL/GenBank/DDBJ whole genome shotgun (WGS) entry which is preliminary data.</text>
</comment>
<dbReference type="Pfam" id="PF00330">
    <property type="entry name" value="Aconitase"/>
    <property type="match status" value="2"/>
</dbReference>
<name>A0A2N5DKH5_9CAUL</name>
<evidence type="ECO:0000313" key="8">
    <source>
        <dbReference type="EMBL" id="PLR26569.1"/>
    </source>
</evidence>
<dbReference type="NCBIfam" id="NF001614">
    <property type="entry name" value="PRK00402.1"/>
    <property type="match status" value="1"/>
</dbReference>
<organism evidence="8 9">
    <name type="scientific">Caulobacter zeae</name>
    <dbReference type="NCBI Taxonomy" id="2055137"/>
    <lineage>
        <taxon>Bacteria</taxon>
        <taxon>Pseudomonadati</taxon>
        <taxon>Pseudomonadota</taxon>
        <taxon>Alphaproteobacteria</taxon>
        <taxon>Caulobacterales</taxon>
        <taxon>Caulobacteraceae</taxon>
        <taxon>Caulobacter</taxon>
    </lineage>
</organism>